<evidence type="ECO:0000313" key="3">
    <source>
        <dbReference type="EMBL" id="REE97040.1"/>
    </source>
</evidence>
<gene>
    <name evidence="3" type="ORF">DFJ69_2496</name>
</gene>
<feature type="compositionally biased region" description="Basic and acidic residues" evidence="1">
    <location>
        <begin position="1"/>
        <end position="20"/>
    </location>
</feature>
<feature type="region of interest" description="Disordered" evidence="1">
    <location>
        <begin position="1"/>
        <end position="29"/>
    </location>
</feature>
<dbReference type="EMBL" id="QTTT01000001">
    <property type="protein sequence ID" value="REE97040.1"/>
    <property type="molecule type" value="Genomic_DNA"/>
</dbReference>
<dbReference type="NCBIfam" id="NF038083">
    <property type="entry name" value="CU044_5270_fam"/>
    <property type="match status" value="1"/>
</dbReference>
<keyword evidence="2" id="KW-0812">Transmembrane</keyword>
<protein>
    <recommendedName>
        <fullName evidence="5">CU044_5270 family protein</fullName>
    </recommendedName>
</protein>
<keyword evidence="4" id="KW-1185">Reference proteome</keyword>
<dbReference type="OrthoDB" id="3467914at2"/>
<evidence type="ECO:0000256" key="2">
    <source>
        <dbReference type="SAM" id="Phobius"/>
    </source>
</evidence>
<proteinExistence type="predicted"/>
<name>A0A3D9SRA4_9ACTN</name>
<feature type="region of interest" description="Disordered" evidence="1">
    <location>
        <begin position="378"/>
        <end position="400"/>
    </location>
</feature>
<evidence type="ECO:0000256" key="1">
    <source>
        <dbReference type="SAM" id="MobiDB-lite"/>
    </source>
</evidence>
<dbReference type="Proteomes" id="UP000256661">
    <property type="component" value="Unassembled WGS sequence"/>
</dbReference>
<reference evidence="3 4" key="1">
    <citation type="submission" date="2018-08" db="EMBL/GenBank/DDBJ databases">
        <title>Sequencing the genomes of 1000 actinobacteria strains.</title>
        <authorList>
            <person name="Klenk H.-P."/>
        </authorList>
    </citation>
    <scope>NUCLEOTIDE SEQUENCE [LARGE SCALE GENOMIC DNA]</scope>
    <source>
        <strain evidence="3 4">DSM 43927</strain>
    </source>
</reference>
<keyword evidence="2" id="KW-1133">Transmembrane helix</keyword>
<organism evidence="3 4">
    <name type="scientific">Thermomonospora umbrina</name>
    <dbReference type="NCBI Taxonomy" id="111806"/>
    <lineage>
        <taxon>Bacteria</taxon>
        <taxon>Bacillati</taxon>
        <taxon>Actinomycetota</taxon>
        <taxon>Actinomycetes</taxon>
        <taxon>Streptosporangiales</taxon>
        <taxon>Thermomonosporaceae</taxon>
        <taxon>Thermomonospora</taxon>
    </lineage>
</organism>
<comment type="caution">
    <text evidence="3">The sequence shown here is derived from an EMBL/GenBank/DDBJ whole genome shotgun (WGS) entry which is preliminary data.</text>
</comment>
<dbReference type="AlphaFoldDB" id="A0A3D9SRA4"/>
<accession>A0A3D9SRA4</accession>
<dbReference type="InterPro" id="IPR047789">
    <property type="entry name" value="CU044_5270-like"/>
</dbReference>
<evidence type="ECO:0008006" key="5">
    <source>
        <dbReference type="Google" id="ProtNLM"/>
    </source>
</evidence>
<feature type="region of interest" description="Disordered" evidence="1">
    <location>
        <begin position="174"/>
        <end position="198"/>
    </location>
</feature>
<evidence type="ECO:0000313" key="4">
    <source>
        <dbReference type="Proteomes" id="UP000256661"/>
    </source>
</evidence>
<dbReference type="RefSeq" id="WP_116022592.1">
    <property type="nucleotide sequence ID" value="NZ_QTTT01000001.1"/>
</dbReference>
<feature type="transmembrane region" description="Helical" evidence="2">
    <location>
        <begin position="56"/>
        <end position="76"/>
    </location>
</feature>
<sequence length="400" mass="43554">MNDAKDALRRLAEARPDHYDPGTQLDPATRRAELSRAMAAERAPGPTARRRSRRPAWGLGLVAAATVVAVGVTTVVSDTGEPPVAEPGIGRFPEPVDLDARTVLLAAADGALRQPRTTGRYWHTRVEYGALERVGPPSRPYVLTHRYRHDGWDPRVPTDEGWFRSEDLGARPATPADEAAWRADGSPTSWRLRVPGTKGGPVRGGIQLEMHPKDSAYAHSTGRPADAPDELNVTQKELNEAPDDPAALRRLLLNHPLGEADDGKETDAELFEAAAVILLARPLPPSKRAAIYRMLAGIKGVTATGGVTDATGRRGIALKIRDRYPDGDVEIRFVVDRTTGAGLSKEIHYLKGRGEKSWLKPGTRWYSEVWHSEWVDTLPPMPRGPRGVNGGDRPTPTTSP</sequence>
<keyword evidence="2" id="KW-0472">Membrane</keyword>